<dbReference type="PROSITE" id="PS00134">
    <property type="entry name" value="TRYPSIN_HIS"/>
    <property type="match status" value="1"/>
</dbReference>
<organism evidence="11 12">
    <name type="scientific">Photinus pyralis</name>
    <name type="common">Common eastern firefly</name>
    <name type="synonym">Lampyris pyralis</name>
    <dbReference type="NCBI Taxonomy" id="7054"/>
    <lineage>
        <taxon>Eukaryota</taxon>
        <taxon>Metazoa</taxon>
        <taxon>Ecdysozoa</taxon>
        <taxon>Arthropoda</taxon>
        <taxon>Hexapoda</taxon>
        <taxon>Insecta</taxon>
        <taxon>Pterygota</taxon>
        <taxon>Neoptera</taxon>
        <taxon>Endopterygota</taxon>
        <taxon>Coleoptera</taxon>
        <taxon>Polyphaga</taxon>
        <taxon>Elateriformia</taxon>
        <taxon>Elateroidea</taxon>
        <taxon>Lampyridae</taxon>
        <taxon>Lampyrinae</taxon>
        <taxon>Photinus</taxon>
    </lineage>
</organism>
<dbReference type="FunFam" id="2.40.10.10:FF:000047">
    <property type="entry name" value="Trypsin eta"/>
    <property type="match status" value="1"/>
</dbReference>
<feature type="domain" description="Peptidase S1" evidence="10">
    <location>
        <begin position="25"/>
        <end position="247"/>
    </location>
</feature>
<evidence type="ECO:0000256" key="5">
    <source>
        <dbReference type="ARBA" id="ARBA00022801"/>
    </source>
</evidence>
<evidence type="ECO:0000256" key="6">
    <source>
        <dbReference type="ARBA" id="ARBA00022825"/>
    </source>
</evidence>
<dbReference type="InterPro" id="IPR043504">
    <property type="entry name" value="Peptidase_S1_PA_chymotrypsin"/>
</dbReference>
<dbReference type="GO" id="GO:0004252">
    <property type="term" value="F:serine-type endopeptidase activity"/>
    <property type="evidence" value="ECO:0007669"/>
    <property type="project" value="InterPro"/>
</dbReference>
<dbReference type="PANTHER" id="PTHR24276">
    <property type="entry name" value="POLYSERASE-RELATED"/>
    <property type="match status" value="1"/>
</dbReference>
<proteinExistence type="inferred from homology"/>
<evidence type="ECO:0000313" key="11">
    <source>
        <dbReference type="EMBL" id="KAB0790939.1"/>
    </source>
</evidence>
<dbReference type="InterPro" id="IPR009003">
    <property type="entry name" value="Peptidase_S1_PA"/>
</dbReference>
<evidence type="ECO:0000313" key="12">
    <source>
        <dbReference type="Proteomes" id="UP000327044"/>
    </source>
</evidence>
<dbReference type="PROSITE" id="PS00135">
    <property type="entry name" value="TRYPSIN_SER"/>
    <property type="match status" value="1"/>
</dbReference>
<dbReference type="PANTHER" id="PTHR24276:SF98">
    <property type="entry name" value="FI18310P1-RELATED"/>
    <property type="match status" value="1"/>
</dbReference>
<protein>
    <recommendedName>
        <fullName evidence="10">Peptidase S1 domain-containing protein</fullName>
    </recommendedName>
</protein>
<comment type="subcellular location">
    <subcellularLocation>
        <location evidence="1">Secreted</location>
    </subcellularLocation>
</comment>
<dbReference type="InterPro" id="IPR050430">
    <property type="entry name" value="Peptidase_S1"/>
</dbReference>
<dbReference type="AlphaFoldDB" id="A0A5N4A0X1"/>
<keyword evidence="5 8" id="KW-0378">Hydrolase</keyword>
<dbReference type="InterPro" id="IPR033116">
    <property type="entry name" value="TRYPSIN_SER"/>
</dbReference>
<keyword evidence="7" id="KW-1015">Disulfide bond</keyword>
<keyword evidence="12" id="KW-1185">Reference proteome</keyword>
<gene>
    <name evidence="11" type="ORF">PPYR_02739</name>
</gene>
<dbReference type="SUPFAM" id="SSF50494">
    <property type="entry name" value="Trypsin-like serine proteases"/>
    <property type="match status" value="1"/>
</dbReference>
<dbReference type="FunCoup" id="A0A5N4A0X1">
    <property type="interactions" value="13"/>
</dbReference>
<evidence type="ECO:0000256" key="8">
    <source>
        <dbReference type="RuleBase" id="RU363034"/>
    </source>
</evidence>
<evidence type="ECO:0000256" key="7">
    <source>
        <dbReference type="ARBA" id="ARBA00023157"/>
    </source>
</evidence>
<dbReference type="InterPro" id="IPR001314">
    <property type="entry name" value="Peptidase_S1A"/>
</dbReference>
<name>A0A5N4A0X1_PHOPY</name>
<dbReference type="GO" id="GO:0016485">
    <property type="term" value="P:protein processing"/>
    <property type="evidence" value="ECO:0007669"/>
    <property type="project" value="UniProtKB-ARBA"/>
</dbReference>
<dbReference type="CDD" id="cd00190">
    <property type="entry name" value="Tryp_SPc"/>
    <property type="match status" value="1"/>
</dbReference>
<dbReference type="GO" id="GO:0005576">
    <property type="term" value="C:extracellular region"/>
    <property type="evidence" value="ECO:0007669"/>
    <property type="project" value="UniProtKB-SubCell"/>
</dbReference>
<evidence type="ECO:0000256" key="4">
    <source>
        <dbReference type="ARBA" id="ARBA00022670"/>
    </source>
</evidence>
<keyword evidence="4 8" id="KW-0645">Protease</keyword>
<sequence length="248" mass="26512">MKVLSIVQILIFALSLGSGTQITRIIGGTSTEISLFPYQASLRTFDNRHFCGGSVVSDLWVLTAAHCITRQRAGSFVVVLATSTLTDSGSIYGISKIIAHASYNPESHVNDIALLRMSKKITFGPTVKPIALSKIYPPAGAILTLSGWGLTRYPSNYVPNKLQTIQLVSISILRCKLSLPGYPVPSNHICTNQGRDKGACEGDSGGPLVYNGTQAGVVSWGIPCAKGYPDVFTAIAAYESWIKQFTAA</sequence>
<dbReference type="InterPro" id="IPR018114">
    <property type="entry name" value="TRYPSIN_HIS"/>
</dbReference>
<comment type="caution">
    <text evidence="11">The sequence shown here is derived from an EMBL/GenBank/DDBJ whole genome shotgun (WGS) entry which is preliminary data.</text>
</comment>
<dbReference type="EMBL" id="VVIM01000011">
    <property type="protein sequence ID" value="KAB0790939.1"/>
    <property type="molecule type" value="Genomic_DNA"/>
</dbReference>
<dbReference type="Proteomes" id="UP000327044">
    <property type="component" value="Unassembled WGS sequence"/>
</dbReference>
<dbReference type="InParanoid" id="A0A5N4A0X1"/>
<dbReference type="Gene3D" id="2.40.10.10">
    <property type="entry name" value="Trypsin-like serine proteases"/>
    <property type="match status" value="1"/>
</dbReference>
<reference evidence="11 12" key="1">
    <citation type="journal article" date="2018" name="Elife">
        <title>Firefly genomes illuminate parallel origins of bioluminescence in beetles.</title>
        <authorList>
            <person name="Fallon T.R."/>
            <person name="Lower S.E."/>
            <person name="Chang C.H."/>
            <person name="Bessho-Uehara M."/>
            <person name="Martin G.J."/>
            <person name="Bewick A.J."/>
            <person name="Behringer M."/>
            <person name="Debat H.J."/>
            <person name="Wong I."/>
            <person name="Day J.C."/>
            <person name="Suvorov A."/>
            <person name="Silva C.J."/>
            <person name="Stanger-Hall K.F."/>
            <person name="Hall D.W."/>
            <person name="Schmitz R.J."/>
            <person name="Nelson D.R."/>
            <person name="Lewis S.M."/>
            <person name="Shigenobu S."/>
            <person name="Bybee S.M."/>
            <person name="Larracuente A.M."/>
            <person name="Oba Y."/>
            <person name="Weng J.K."/>
        </authorList>
    </citation>
    <scope>NUCLEOTIDE SEQUENCE [LARGE SCALE GENOMIC DNA]</scope>
    <source>
        <strain evidence="11">1611_PpyrPB1</strain>
        <tissue evidence="11">Whole body</tissue>
    </source>
</reference>
<feature type="chain" id="PRO_5024467459" description="Peptidase S1 domain-containing protein" evidence="9">
    <location>
        <begin position="20"/>
        <end position="248"/>
    </location>
</feature>
<keyword evidence="6 8" id="KW-0720">Serine protease</keyword>
<dbReference type="Pfam" id="PF00089">
    <property type="entry name" value="Trypsin"/>
    <property type="match status" value="1"/>
</dbReference>
<evidence type="ECO:0000256" key="9">
    <source>
        <dbReference type="SAM" id="SignalP"/>
    </source>
</evidence>
<comment type="similarity">
    <text evidence="2">Belongs to the peptidase S1 family.</text>
</comment>
<feature type="signal peptide" evidence="9">
    <location>
        <begin position="1"/>
        <end position="19"/>
    </location>
</feature>
<evidence type="ECO:0000256" key="2">
    <source>
        <dbReference type="ARBA" id="ARBA00007664"/>
    </source>
</evidence>
<dbReference type="InterPro" id="IPR001254">
    <property type="entry name" value="Trypsin_dom"/>
</dbReference>
<keyword evidence="3" id="KW-0964">Secreted</keyword>
<keyword evidence="9" id="KW-0732">Signal</keyword>
<evidence type="ECO:0000256" key="1">
    <source>
        <dbReference type="ARBA" id="ARBA00004613"/>
    </source>
</evidence>
<evidence type="ECO:0000256" key="3">
    <source>
        <dbReference type="ARBA" id="ARBA00022525"/>
    </source>
</evidence>
<accession>A0A5N4A0X1</accession>
<dbReference type="PRINTS" id="PR00722">
    <property type="entry name" value="CHYMOTRYPSIN"/>
</dbReference>
<evidence type="ECO:0000259" key="10">
    <source>
        <dbReference type="PROSITE" id="PS50240"/>
    </source>
</evidence>
<dbReference type="PROSITE" id="PS50240">
    <property type="entry name" value="TRYPSIN_DOM"/>
    <property type="match status" value="1"/>
</dbReference>
<dbReference type="SMART" id="SM00020">
    <property type="entry name" value="Tryp_SPc"/>
    <property type="match status" value="1"/>
</dbReference>